<gene>
    <name evidence="2" type="ORF">Q4I31_006438</name>
</gene>
<reference evidence="2 3" key="1">
    <citation type="submission" date="2024-02" db="EMBL/GenBank/DDBJ databases">
        <title>FIRST GENOME SEQUENCES OF Leishmania (Viannia) shawi, Leishmania (Viannia) lindenbergi AND Leishmania (Viannia) utingensis.</title>
        <authorList>
            <person name="Resadore F."/>
            <person name="Custodio M.G.F."/>
            <person name="Boite M.C."/>
            <person name="Cupolillo E."/>
            <person name="Ferreira G.E.M."/>
        </authorList>
    </citation>
    <scope>NUCLEOTIDE SEQUENCE [LARGE SCALE GENOMIC DNA]</scope>
    <source>
        <strain evidence="2 3">MHOM/BR/1966/M15733</strain>
    </source>
</reference>
<protein>
    <submittedName>
        <fullName evidence="2">Uncharacterized protein</fullName>
    </submittedName>
</protein>
<dbReference type="EMBL" id="JBAMZK010000033">
    <property type="protein sequence ID" value="KAL0498119.1"/>
    <property type="molecule type" value="Genomic_DNA"/>
</dbReference>
<name>A0AAW3A3M7_9TRYP</name>
<evidence type="ECO:0000256" key="1">
    <source>
        <dbReference type="SAM" id="MobiDB-lite"/>
    </source>
</evidence>
<evidence type="ECO:0000313" key="2">
    <source>
        <dbReference type="EMBL" id="KAL0498119.1"/>
    </source>
</evidence>
<feature type="region of interest" description="Disordered" evidence="1">
    <location>
        <begin position="23"/>
        <end position="49"/>
    </location>
</feature>
<organism evidence="2 3">
    <name type="scientific">Leishmania lindenbergi</name>
    <dbReference type="NCBI Taxonomy" id="651832"/>
    <lineage>
        <taxon>Eukaryota</taxon>
        <taxon>Discoba</taxon>
        <taxon>Euglenozoa</taxon>
        <taxon>Kinetoplastea</taxon>
        <taxon>Metakinetoplastina</taxon>
        <taxon>Trypanosomatida</taxon>
        <taxon>Trypanosomatidae</taxon>
        <taxon>Leishmaniinae</taxon>
        <taxon>Leishmania</taxon>
    </lineage>
</organism>
<sequence>MMSRGVYWHTAPVSLHISFEAARSTSPNRDVHKSPRSTAGRHHQQVASSPPLSAKAAEHIIFFGATGAFVHVAPLHITATEIKRTYAETSKATEAPNAAVRFARPPTLSVDTTTAIVSEMSVAEAARKDEEWVDAVDEEAMAFFGDE</sequence>
<proteinExistence type="predicted"/>
<evidence type="ECO:0000313" key="3">
    <source>
        <dbReference type="Proteomes" id="UP001500131"/>
    </source>
</evidence>
<dbReference type="AlphaFoldDB" id="A0AAW3A3M7"/>
<keyword evidence="3" id="KW-1185">Reference proteome</keyword>
<dbReference type="Proteomes" id="UP001500131">
    <property type="component" value="Unassembled WGS sequence"/>
</dbReference>
<accession>A0AAW3A3M7</accession>
<comment type="caution">
    <text evidence="2">The sequence shown here is derived from an EMBL/GenBank/DDBJ whole genome shotgun (WGS) entry which is preliminary data.</text>
</comment>